<protein>
    <submittedName>
        <fullName evidence="2">Uncharacterized protein</fullName>
    </submittedName>
</protein>
<comment type="caution">
    <text evidence="2">The sequence shown here is derived from an EMBL/GenBank/DDBJ whole genome shotgun (WGS) entry which is preliminary data.</text>
</comment>
<organism evidence="2 3">
    <name type="scientific">Pseudolysinimonas kribbensis</name>
    <dbReference type="NCBI Taxonomy" id="433641"/>
    <lineage>
        <taxon>Bacteria</taxon>
        <taxon>Bacillati</taxon>
        <taxon>Actinomycetota</taxon>
        <taxon>Actinomycetes</taxon>
        <taxon>Micrococcales</taxon>
        <taxon>Microbacteriaceae</taxon>
        <taxon>Pseudolysinimonas</taxon>
    </lineage>
</organism>
<gene>
    <name evidence="2" type="ORF">GCM10025881_13940</name>
</gene>
<sequence length="195" mass="19706">MAAGLEVGDDVVAEAILHGEPGRGPGARLERADVRGRVRTGTVDRGLRGPAADEPAQQVGELPLVLLVAPGVPSASTARLSRSRSVGLSVVRGRIPGRSAVGDAGSSQAICNRVPSAKPISGTVGDDCSQPPDGVTDTMLPQRSITSRWQVSPRGAPLDRRSTVGSPVPGGLPASSPSVLSGGIHGVRPCGLPGR</sequence>
<evidence type="ECO:0000256" key="1">
    <source>
        <dbReference type="SAM" id="MobiDB-lite"/>
    </source>
</evidence>
<feature type="region of interest" description="Disordered" evidence="1">
    <location>
        <begin position="137"/>
        <end position="195"/>
    </location>
</feature>
<evidence type="ECO:0000313" key="3">
    <source>
        <dbReference type="Proteomes" id="UP001157034"/>
    </source>
</evidence>
<name>A0ABQ6K6C0_9MICO</name>
<reference evidence="3" key="1">
    <citation type="journal article" date="2019" name="Int. J. Syst. Evol. Microbiol.">
        <title>The Global Catalogue of Microorganisms (GCM) 10K type strain sequencing project: providing services to taxonomists for standard genome sequencing and annotation.</title>
        <authorList>
            <consortium name="The Broad Institute Genomics Platform"/>
            <consortium name="The Broad Institute Genome Sequencing Center for Infectious Disease"/>
            <person name="Wu L."/>
            <person name="Ma J."/>
        </authorList>
    </citation>
    <scope>NUCLEOTIDE SEQUENCE [LARGE SCALE GENOMIC DNA]</scope>
    <source>
        <strain evidence="3">NBRC 108894</strain>
    </source>
</reference>
<feature type="compositionally biased region" description="Polar residues" evidence="1">
    <location>
        <begin position="139"/>
        <end position="150"/>
    </location>
</feature>
<dbReference type="EMBL" id="BSVB01000001">
    <property type="protein sequence ID" value="GMA94570.1"/>
    <property type="molecule type" value="Genomic_DNA"/>
</dbReference>
<proteinExistence type="predicted"/>
<dbReference type="Proteomes" id="UP001157034">
    <property type="component" value="Unassembled WGS sequence"/>
</dbReference>
<accession>A0ABQ6K6C0</accession>
<keyword evidence="3" id="KW-1185">Reference proteome</keyword>
<evidence type="ECO:0000313" key="2">
    <source>
        <dbReference type="EMBL" id="GMA94570.1"/>
    </source>
</evidence>